<keyword evidence="2" id="KW-1185">Reference proteome</keyword>
<comment type="caution">
    <text evidence="1">The sequence shown here is derived from an EMBL/GenBank/DDBJ whole genome shotgun (WGS) entry which is preliminary data.</text>
</comment>
<accession>A0ABW4LER6</accession>
<dbReference type="RefSeq" id="WP_377934314.1">
    <property type="nucleotide sequence ID" value="NZ_JBHUEA010000013.1"/>
</dbReference>
<sequence length="481" mass="50411">MSEPDVVVVGAGVNGLAAAVTLARSGLDVVVIEGADEVGGAARTAEATLPGFRHDLGSAVHPMAVASPFFRRFGLAERIRMLTPELSYAHPFEDGSSALAWRDLARTAAGLGADGPTWRRLLGPLAARADRVARFTGGPVLRVPPDPAAALRFGLAVLDQGGPAWDGRWRTRDAAALITGVMAHTIRPMPSLSTAAAGLALAVQAHARGWPIPEGGTSTIPDALVADLLAHGGRIETGREVVDVRDLPASAAIVLDTSVPTLLRTARHRIHPAVRAWLRTFRFGDGIGKVDFALDAPVPWRDPALHEAVTLHLGGTRDEVALAERQVARGRVPERPYALAAQPTVLDPTRAPAGKHVLWAYTHLPGGSTLDPTALVTAAVERFAPGFRDVVLASSARSAEDVGRWDPNLGGGDIAAGAVGLRQLIARPLPGPDPYRVGHRLYLCSAAAAPGPGVHGQGGYLAARSLLRHEHGVRTPPSLRP</sequence>
<dbReference type="Pfam" id="PF13450">
    <property type="entry name" value="NAD_binding_8"/>
    <property type="match status" value="1"/>
</dbReference>
<organism evidence="1 2">
    <name type="scientific">Amnibacterium endophyticum</name>
    <dbReference type="NCBI Taxonomy" id="2109337"/>
    <lineage>
        <taxon>Bacteria</taxon>
        <taxon>Bacillati</taxon>
        <taxon>Actinomycetota</taxon>
        <taxon>Actinomycetes</taxon>
        <taxon>Micrococcales</taxon>
        <taxon>Microbacteriaceae</taxon>
        <taxon>Amnibacterium</taxon>
    </lineage>
</organism>
<dbReference type="EMBL" id="JBHUEA010000013">
    <property type="protein sequence ID" value="MFD1721775.1"/>
    <property type="molecule type" value="Genomic_DNA"/>
</dbReference>
<reference evidence="2" key="1">
    <citation type="journal article" date="2019" name="Int. J. Syst. Evol. Microbiol.">
        <title>The Global Catalogue of Microorganisms (GCM) 10K type strain sequencing project: providing services to taxonomists for standard genome sequencing and annotation.</title>
        <authorList>
            <consortium name="The Broad Institute Genomics Platform"/>
            <consortium name="The Broad Institute Genome Sequencing Center for Infectious Disease"/>
            <person name="Wu L."/>
            <person name="Ma J."/>
        </authorList>
    </citation>
    <scope>NUCLEOTIDE SEQUENCE [LARGE SCALE GENOMIC DNA]</scope>
    <source>
        <strain evidence="2">CGMCC 1.12471</strain>
    </source>
</reference>
<dbReference type="InterPro" id="IPR036188">
    <property type="entry name" value="FAD/NAD-bd_sf"/>
</dbReference>
<name>A0ABW4LER6_9MICO</name>
<dbReference type="PANTHER" id="PTHR10668">
    <property type="entry name" value="PHYTOENE DEHYDROGENASE"/>
    <property type="match status" value="1"/>
</dbReference>
<gene>
    <name evidence="1" type="ORF">ACFSBI_09455</name>
</gene>
<dbReference type="Gene3D" id="3.50.50.60">
    <property type="entry name" value="FAD/NAD(P)-binding domain"/>
    <property type="match status" value="1"/>
</dbReference>
<proteinExistence type="predicted"/>
<evidence type="ECO:0000313" key="2">
    <source>
        <dbReference type="Proteomes" id="UP001597347"/>
    </source>
</evidence>
<dbReference type="Proteomes" id="UP001597347">
    <property type="component" value="Unassembled WGS sequence"/>
</dbReference>
<protein>
    <submittedName>
        <fullName evidence="1">Phytoene desaturase family protein</fullName>
    </submittedName>
</protein>
<dbReference type="PANTHER" id="PTHR10668:SF105">
    <property type="entry name" value="DEHYDROGENASE-RELATED"/>
    <property type="match status" value="1"/>
</dbReference>
<evidence type="ECO:0000313" key="1">
    <source>
        <dbReference type="EMBL" id="MFD1721775.1"/>
    </source>
</evidence>
<dbReference type="SUPFAM" id="SSF51905">
    <property type="entry name" value="FAD/NAD(P)-binding domain"/>
    <property type="match status" value="1"/>
</dbReference>